<accession>A0A5C6X0G3</accession>
<evidence type="ECO:0000313" key="5">
    <source>
        <dbReference type="EMBL" id="TXD35331.1"/>
    </source>
</evidence>
<dbReference type="RefSeq" id="WP_146982469.1">
    <property type="nucleotide sequence ID" value="NZ_VOSM01000009.1"/>
</dbReference>
<keyword evidence="3" id="KW-0949">S-adenosyl-L-methionine</keyword>
<evidence type="ECO:0000313" key="6">
    <source>
        <dbReference type="Proteomes" id="UP000321412"/>
    </source>
</evidence>
<dbReference type="PROSITE" id="PS50123">
    <property type="entry name" value="CHER"/>
    <property type="match status" value="1"/>
</dbReference>
<evidence type="ECO:0000256" key="2">
    <source>
        <dbReference type="ARBA" id="ARBA00022679"/>
    </source>
</evidence>
<sequence>MNQGRYQRRQVITQACDLFERWTGFALRGAAPTRIAETFARRAEALGYDDPLTYVEALQDLSSTAAEPQRLVNLITNGLTAFWRDEPQLLALRSILRNLGASATAERPLQIWCAGVSTGEEAYTVAMIASEENIPADVLGTDVNTEFLSVARRGHYGTWSLRRLDETRRDTFLRPIDEHTFAIDHPDLERVRFDHHNLLHTAPRSRRADMRWDVILCRNVLIYFTPRASATVVGHLADALACDGYLMLGSSEQIHVEQLNTESPRLRATRHGEGFLYRRHETKPGQTIEPGAWTFSESALDDLLEPPAPEYSGLDEPTSEVGLNDTVVDLLETAGAHMRQGELRLAMACLEAATSYDPFVVEGHCLLGQVLDQLDAGHSALKAYQKALFLEPFHWVAAWGAARIYETFGEHDAARRAWRQTLEGLAASPEPLRHSRVIPRLIGPLEDARQQAHQDAHRALSVVSEL</sequence>
<dbReference type="InterPro" id="IPR029063">
    <property type="entry name" value="SAM-dependent_MTases_sf"/>
</dbReference>
<gene>
    <name evidence="5" type="ORF">FRC98_16075</name>
</gene>
<evidence type="ECO:0000256" key="3">
    <source>
        <dbReference type="ARBA" id="ARBA00022691"/>
    </source>
</evidence>
<dbReference type="SMART" id="SM00028">
    <property type="entry name" value="TPR"/>
    <property type="match status" value="2"/>
</dbReference>
<proteinExistence type="predicted"/>
<reference evidence="5 6" key="1">
    <citation type="submission" date="2019-08" db="EMBL/GenBank/DDBJ databases">
        <title>Bradymonadales sp. TMQ4.</title>
        <authorList>
            <person name="Liang Q."/>
        </authorList>
    </citation>
    <scope>NUCLEOTIDE SEQUENCE [LARGE SCALE GENOMIC DNA]</scope>
    <source>
        <strain evidence="5 6">TMQ4</strain>
    </source>
</reference>
<dbReference type="Gene3D" id="3.40.50.150">
    <property type="entry name" value="Vaccinia Virus protein VP39"/>
    <property type="match status" value="1"/>
</dbReference>
<organism evidence="5 6">
    <name type="scientific">Lujinxingia vulgaris</name>
    <dbReference type="NCBI Taxonomy" id="2600176"/>
    <lineage>
        <taxon>Bacteria</taxon>
        <taxon>Deltaproteobacteria</taxon>
        <taxon>Bradymonadales</taxon>
        <taxon>Lujinxingiaceae</taxon>
        <taxon>Lujinxingia</taxon>
    </lineage>
</organism>
<dbReference type="Pfam" id="PF01739">
    <property type="entry name" value="CheR"/>
    <property type="match status" value="1"/>
</dbReference>
<dbReference type="PANTHER" id="PTHR24422">
    <property type="entry name" value="CHEMOTAXIS PROTEIN METHYLTRANSFERASE"/>
    <property type="match status" value="1"/>
</dbReference>
<dbReference type="SUPFAM" id="SSF48452">
    <property type="entry name" value="TPR-like"/>
    <property type="match status" value="1"/>
</dbReference>
<dbReference type="OrthoDB" id="9786165at2"/>
<dbReference type="PANTHER" id="PTHR24422:SF19">
    <property type="entry name" value="CHEMOTAXIS PROTEIN METHYLTRANSFERASE"/>
    <property type="match status" value="1"/>
</dbReference>
<keyword evidence="1" id="KW-0489">Methyltransferase</keyword>
<protein>
    <recommendedName>
        <fullName evidence="4">CheR-type methyltransferase domain-containing protein</fullName>
    </recommendedName>
</protein>
<name>A0A5C6X0G3_9DELT</name>
<dbReference type="GO" id="GO:0032259">
    <property type="term" value="P:methylation"/>
    <property type="evidence" value="ECO:0007669"/>
    <property type="project" value="UniProtKB-KW"/>
</dbReference>
<dbReference type="GO" id="GO:0008757">
    <property type="term" value="F:S-adenosylmethionine-dependent methyltransferase activity"/>
    <property type="evidence" value="ECO:0007669"/>
    <property type="project" value="InterPro"/>
</dbReference>
<dbReference type="EMBL" id="VOSM01000009">
    <property type="protein sequence ID" value="TXD35331.1"/>
    <property type="molecule type" value="Genomic_DNA"/>
</dbReference>
<dbReference type="PRINTS" id="PR00996">
    <property type="entry name" value="CHERMTFRASE"/>
</dbReference>
<dbReference type="AlphaFoldDB" id="A0A5C6X0G3"/>
<feature type="domain" description="CheR-type methyltransferase" evidence="4">
    <location>
        <begin position="17"/>
        <end position="254"/>
    </location>
</feature>
<dbReference type="InterPro" id="IPR019734">
    <property type="entry name" value="TPR_rpt"/>
</dbReference>
<dbReference type="InterPro" id="IPR000780">
    <property type="entry name" value="CheR_MeTrfase"/>
</dbReference>
<dbReference type="Gene3D" id="1.25.40.10">
    <property type="entry name" value="Tetratricopeptide repeat domain"/>
    <property type="match status" value="1"/>
</dbReference>
<evidence type="ECO:0000259" key="4">
    <source>
        <dbReference type="PROSITE" id="PS50123"/>
    </source>
</evidence>
<dbReference type="SMART" id="SM00138">
    <property type="entry name" value="MeTrc"/>
    <property type="match status" value="1"/>
</dbReference>
<keyword evidence="6" id="KW-1185">Reference proteome</keyword>
<dbReference type="Proteomes" id="UP000321412">
    <property type="component" value="Unassembled WGS sequence"/>
</dbReference>
<dbReference type="InterPro" id="IPR011990">
    <property type="entry name" value="TPR-like_helical_dom_sf"/>
</dbReference>
<keyword evidence="2" id="KW-0808">Transferase</keyword>
<dbReference type="InterPro" id="IPR022642">
    <property type="entry name" value="CheR_C"/>
</dbReference>
<dbReference type="SUPFAM" id="SSF53335">
    <property type="entry name" value="S-adenosyl-L-methionine-dependent methyltransferases"/>
    <property type="match status" value="1"/>
</dbReference>
<comment type="caution">
    <text evidence="5">The sequence shown here is derived from an EMBL/GenBank/DDBJ whole genome shotgun (WGS) entry which is preliminary data.</text>
</comment>
<evidence type="ECO:0000256" key="1">
    <source>
        <dbReference type="ARBA" id="ARBA00022603"/>
    </source>
</evidence>
<dbReference type="InterPro" id="IPR050903">
    <property type="entry name" value="Bact_Chemotaxis_MeTrfase"/>
</dbReference>